<dbReference type="Gene3D" id="3.40.50.2300">
    <property type="match status" value="1"/>
</dbReference>
<evidence type="ECO:0000256" key="1">
    <source>
        <dbReference type="ARBA" id="ARBA00022500"/>
    </source>
</evidence>
<comment type="similarity">
    <text evidence="4">Belongs to the CheB family.</text>
</comment>
<proteinExistence type="inferred from homology"/>
<dbReference type="GO" id="GO:0006935">
    <property type="term" value="P:chemotaxis"/>
    <property type="evidence" value="ECO:0007669"/>
    <property type="project" value="UniProtKB-UniRule"/>
</dbReference>
<comment type="catalytic activity">
    <reaction evidence="4">
        <text>L-glutaminyl-[protein] + H2O = L-glutamyl-[protein] + NH4(+)</text>
        <dbReference type="Rhea" id="RHEA:16441"/>
        <dbReference type="Rhea" id="RHEA-COMP:10207"/>
        <dbReference type="Rhea" id="RHEA-COMP:10208"/>
        <dbReference type="ChEBI" id="CHEBI:15377"/>
        <dbReference type="ChEBI" id="CHEBI:28938"/>
        <dbReference type="ChEBI" id="CHEBI:29973"/>
        <dbReference type="ChEBI" id="CHEBI:30011"/>
        <dbReference type="EC" id="3.5.1.44"/>
    </reaction>
</comment>
<sequence length="392" mass="40623">MPELATTGAAANPIAKVLVIDDSAVARGLMTRWVDEDPDLALVGAAVDGEQGLKKAEELKPDLIVLDVEMPKMDGLAALPLLLKAVPGCKVVMASTLTRRGGEVTIRALSMGAADYAPKPQAGRLAGAEEFRRDLLSKLKALAPRPIPPVPSARDIPAALAPAIRTITPAPAAPGAPVRKAFAPAAQPPASRGAVARHTVRPEIIAIGSSTGGPQALRDVVAAFGTDIRVPIVVAQHMPALFTKILAEHLSKASSLRCKEAEDGERLVAGSLYIAPGDFHLTVRKDAAGFYAVLDQTPPINFCRPAVDPLFQSVTEVTGGKALGIILTGMGHDGREGSRILRSAGGTILAQDEATSVVWGMPGAVAAAGLADEILPLNRIGSSIVQRAKNGM</sequence>
<protein>
    <recommendedName>
        <fullName evidence="4">Protein-glutamate methylesterase/protein-glutamine glutaminase</fullName>
        <ecNumber evidence="4">3.1.1.61</ecNumber>
        <ecNumber evidence="4">3.5.1.44</ecNumber>
    </recommendedName>
</protein>
<evidence type="ECO:0000256" key="4">
    <source>
        <dbReference type="HAMAP-Rule" id="MF_00099"/>
    </source>
</evidence>
<feature type="domain" description="CheB-type methylesterase" evidence="8">
    <location>
        <begin position="189"/>
        <end position="391"/>
    </location>
</feature>
<evidence type="ECO:0000313" key="10">
    <source>
        <dbReference type="Proteomes" id="UP001143486"/>
    </source>
</evidence>
<keyword evidence="4 6" id="KW-0597">Phosphoprotein</keyword>
<name>A0A9W6IKI0_9PROT</name>
<dbReference type="EMBL" id="BSFE01000002">
    <property type="protein sequence ID" value="GLK51262.1"/>
    <property type="molecule type" value="Genomic_DNA"/>
</dbReference>
<keyword evidence="4" id="KW-0963">Cytoplasm</keyword>
<feature type="domain" description="Response regulatory" evidence="7">
    <location>
        <begin position="16"/>
        <end position="134"/>
    </location>
</feature>
<dbReference type="HAMAP" id="MF_00099">
    <property type="entry name" value="CheB_chemtxs"/>
    <property type="match status" value="1"/>
</dbReference>
<keyword evidence="1 4" id="KW-0145">Chemotaxis</keyword>
<dbReference type="Pfam" id="PF00072">
    <property type="entry name" value="Response_reg"/>
    <property type="match status" value="1"/>
</dbReference>
<accession>A0A9W6IKI0</accession>
<dbReference type="InterPro" id="IPR035909">
    <property type="entry name" value="CheB_C"/>
</dbReference>
<comment type="catalytic activity">
    <reaction evidence="3 4">
        <text>[protein]-L-glutamate 5-O-methyl ester + H2O = L-glutamyl-[protein] + methanol + H(+)</text>
        <dbReference type="Rhea" id="RHEA:23236"/>
        <dbReference type="Rhea" id="RHEA-COMP:10208"/>
        <dbReference type="Rhea" id="RHEA-COMP:10311"/>
        <dbReference type="ChEBI" id="CHEBI:15377"/>
        <dbReference type="ChEBI" id="CHEBI:15378"/>
        <dbReference type="ChEBI" id="CHEBI:17790"/>
        <dbReference type="ChEBI" id="CHEBI:29973"/>
        <dbReference type="ChEBI" id="CHEBI:82795"/>
        <dbReference type="EC" id="3.1.1.61"/>
    </reaction>
</comment>
<comment type="caution">
    <text evidence="9">The sequence shown here is derived from an EMBL/GenBank/DDBJ whole genome shotgun (WGS) entry which is preliminary data.</text>
</comment>
<dbReference type="RefSeq" id="WP_271185648.1">
    <property type="nucleotide sequence ID" value="NZ_BSFE01000002.1"/>
</dbReference>
<keyword evidence="10" id="KW-1185">Reference proteome</keyword>
<feature type="active site" evidence="4 5">
    <location>
        <position position="237"/>
    </location>
</feature>
<dbReference type="CDD" id="cd17541">
    <property type="entry name" value="REC_CheB-like"/>
    <property type="match status" value="1"/>
</dbReference>
<dbReference type="PIRSF" id="PIRSF000876">
    <property type="entry name" value="RR_chemtxs_CheB"/>
    <property type="match status" value="1"/>
</dbReference>
<dbReference type="Proteomes" id="UP001143486">
    <property type="component" value="Unassembled WGS sequence"/>
</dbReference>
<comment type="subcellular location">
    <subcellularLocation>
        <location evidence="4">Cytoplasm</location>
    </subcellularLocation>
</comment>
<feature type="modified residue" description="4-aspartylphosphate" evidence="4 6">
    <location>
        <position position="67"/>
    </location>
</feature>
<keyword evidence="2 4" id="KW-0378">Hydrolase</keyword>
<dbReference type="SUPFAM" id="SSF52738">
    <property type="entry name" value="Methylesterase CheB, C-terminal domain"/>
    <property type="match status" value="1"/>
</dbReference>
<evidence type="ECO:0000256" key="5">
    <source>
        <dbReference type="PROSITE-ProRule" id="PRU00050"/>
    </source>
</evidence>
<evidence type="ECO:0000256" key="3">
    <source>
        <dbReference type="ARBA" id="ARBA00048267"/>
    </source>
</evidence>
<dbReference type="SMART" id="SM00448">
    <property type="entry name" value="REC"/>
    <property type="match status" value="1"/>
</dbReference>
<dbReference type="GO" id="GO:0000156">
    <property type="term" value="F:phosphorelay response regulator activity"/>
    <property type="evidence" value="ECO:0007669"/>
    <property type="project" value="InterPro"/>
</dbReference>
<dbReference type="GO" id="GO:0050568">
    <property type="term" value="F:protein-glutamine glutaminase activity"/>
    <property type="evidence" value="ECO:0007669"/>
    <property type="project" value="UniProtKB-UniRule"/>
</dbReference>
<feature type="active site" evidence="4 5">
    <location>
        <position position="210"/>
    </location>
</feature>
<dbReference type="CDD" id="cd16432">
    <property type="entry name" value="CheB_Rec"/>
    <property type="match status" value="1"/>
</dbReference>
<gene>
    <name evidence="9" type="primary">cheBII</name>
    <name evidence="4" type="synonym">cheB</name>
    <name evidence="9" type="ORF">GCM10017621_07700</name>
</gene>
<dbReference type="PROSITE" id="PS50110">
    <property type="entry name" value="RESPONSE_REGULATORY"/>
    <property type="match status" value="1"/>
</dbReference>
<dbReference type="PANTHER" id="PTHR42872">
    <property type="entry name" value="PROTEIN-GLUTAMATE METHYLESTERASE/PROTEIN-GLUTAMINE GLUTAMINASE"/>
    <property type="match status" value="1"/>
</dbReference>
<dbReference type="GO" id="GO:0008984">
    <property type="term" value="F:protein-glutamate methylesterase activity"/>
    <property type="evidence" value="ECO:0007669"/>
    <property type="project" value="UniProtKB-UniRule"/>
</dbReference>
<dbReference type="InterPro" id="IPR001789">
    <property type="entry name" value="Sig_transdc_resp-reg_receiver"/>
</dbReference>
<evidence type="ECO:0000259" key="7">
    <source>
        <dbReference type="PROSITE" id="PS50110"/>
    </source>
</evidence>
<evidence type="ECO:0000256" key="2">
    <source>
        <dbReference type="ARBA" id="ARBA00022801"/>
    </source>
</evidence>
<dbReference type="NCBIfam" id="NF001965">
    <property type="entry name" value="PRK00742.1"/>
    <property type="match status" value="1"/>
</dbReference>
<dbReference type="InterPro" id="IPR008248">
    <property type="entry name" value="CheB-like"/>
</dbReference>
<dbReference type="PROSITE" id="PS50122">
    <property type="entry name" value="CHEB"/>
    <property type="match status" value="1"/>
</dbReference>
<dbReference type="PANTHER" id="PTHR42872:SF3">
    <property type="entry name" value="PROTEIN-GLUTAMATE METHYLESTERASE_PROTEIN-GLUTAMINE GLUTAMINASE 1"/>
    <property type="match status" value="1"/>
</dbReference>
<comment type="domain">
    <text evidence="4">Contains a C-terminal catalytic domain, and an N-terminal region which modulates catalytic activity.</text>
</comment>
<dbReference type="SUPFAM" id="SSF52172">
    <property type="entry name" value="CheY-like"/>
    <property type="match status" value="1"/>
</dbReference>
<dbReference type="InterPro" id="IPR011006">
    <property type="entry name" value="CheY-like_superfamily"/>
</dbReference>
<organism evidence="9 10">
    <name type="scientific">Maricaulis virginensis</name>
    <dbReference type="NCBI Taxonomy" id="144022"/>
    <lineage>
        <taxon>Bacteria</taxon>
        <taxon>Pseudomonadati</taxon>
        <taxon>Pseudomonadota</taxon>
        <taxon>Alphaproteobacteria</taxon>
        <taxon>Maricaulales</taxon>
        <taxon>Maricaulaceae</taxon>
        <taxon>Maricaulis</taxon>
    </lineage>
</organism>
<dbReference type="AlphaFoldDB" id="A0A9W6IKI0"/>
<dbReference type="Pfam" id="PF01339">
    <property type="entry name" value="CheB_methylest"/>
    <property type="match status" value="1"/>
</dbReference>
<dbReference type="Gene3D" id="3.40.50.180">
    <property type="entry name" value="Methylesterase CheB, C-terminal domain"/>
    <property type="match status" value="1"/>
</dbReference>
<comment type="function">
    <text evidence="4">Involved in chemotaxis. Part of a chemotaxis signal transduction system that modulates chemotaxis in response to various stimuli. Catalyzes the demethylation of specific methylglutamate residues introduced into the chemoreceptors (methyl-accepting chemotaxis proteins or MCP) by CheR. Also mediates the irreversible deamidation of specific glutamine residues to glutamic acid.</text>
</comment>
<evidence type="ECO:0000259" key="8">
    <source>
        <dbReference type="PROSITE" id="PS50122"/>
    </source>
</evidence>
<dbReference type="GO" id="GO:0005737">
    <property type="term" value="C:cytoplasm"/>
    <property type="evidence" value="ECO:0007669"/>
    <property type="project" value="UniProtKB-SubCell"/>
</dbReference>
<dbReference type="EC" id="3.1.1.61" evidence="4"/>
<evidence type="ECO:0000256" key="6">
    <source>
        <dbReference type="PROSITE-ProRule" id="PRU00169"/>
    </source>
</evidence>
<dbReference type="EC" id="3.5.1.44" evidence="4"/>
<reference evidence="9" key="2">
    <citation type="submission" date="2023-01" db="EMBL/GenBank/DDBJ databases">
        <authorList>
            <person name="Sun Q."/>
            <person name="Evtushenko L."/>
        </authorList>
    </citation>
    <scope>NUCLEOTIDE SEQUENCE</scope>
    <source>
        <strain evidence="9">VKM B-1513</strain>
    </source>
</reference>
<feature type="active site" evidence="4 5">
    <location>
        <position position="333"/>
    </location>
</feature>
<dbReference type="InterPro" id="IPR000673">
    <property type="entry name" value="Sig_transdc_resp-reg_Me-estase"/>
</dbReference>
<evidence type="ECO:0000313" key="9">
    <source>
        <dbReference type="EMBL" id="GLK51262.1"/>
    </source>
</evidence>
<reference evidence="9" key="1">
    <citation type="journal article" date="2014" name="Int. J. Syst. Evol. Microbiol.">
        <title>Complete genome sequence of Corynebacterium casei LMG S-19264T (=DSM 44701T), isolated from a smear-ripened cheese.</title>
        <authorList>
            <consortium name="US DOE Joint Genome Institute (JGI-PGF)"/>
            <person name="Walter F."/>
            <person name="Albersmeier A."/>
            <person name="Kalinowski J."/>
            <person name="Ruckert C."/>
        </authorList>
    </citation>
    <scope>NUCLEOTIDE SEQUENCE</scope>
    <source>
        <strain evidence="9">VKM B-1513</strain>
    </source>
</reference>
<comment type="PTM">
    <text evidence="4">Phosphorylated by CheA. Phosphorylation of the N-terminal regulatory domain activates the methylesterase activity.</text>
</comment>